<reference evidence="1 2" key="1">
    <citation type="journal article" date="2011" name="J. Bacteriol.">
        <title>Genome sequence of Taylorella equigenitalis MCE9, the causative agent of contagious equine metritis.</title>
        <authorList>
            <person name="Hebert L."/>
            <person name="Moumen B."/>
            <person name="Duquesne F."/>
            <person name="Breuil M.F."/>
            <person name="Laugier C."/>
            <person name="Batto J.M."/>
            <person name="Renault P."/>
            <person name="Petry S."/>
        </authorList>
    </citation>
    <scope>NUCLEOTIDE SEQUENCE [LARGE SCALE GENOMIC DNA]</scope>
    <source>
        <strain evidence="1 2">MCE9</strain>
    </source>
</reference>
<evidence type="ECO:0000313" key="1">
    <source>
        <dbReference type="EMBL" id="ADU91490.1"/>
    </source>
</evidence>
<dbReference type="AlphaFoldDB" id="A0A654KGF4"/>
<accession>A0A654KGF4</accession>
<name>A0A654KGF4_TAYEM</name>
<dbReference type="InterPro" id="IPR011044">
    <property type="entry name" value="Quino_amine_DH_bsu"/>
</dbReference>
<protein>
    <submittedName>
        <fullName evidence="1">Uncharacterized protein</fullName>
    </submittedName>
</protein>
<organism evidence="1 2">
    <name type="scientific">Taylorella equigenitalis (strain MCE9)</name>
    <dbReference type="NCBI Taxonomy" id="937774"/>
    <lineage>
        <taxon>Bacteria</taxon>
        <taxon>Pseudomonadati</taxon>
        <taxon>Pseudomonadota</taxon>
        <taxon>Betaproteobacteria</taxon>
        <taxon>Burkholderiales</taxon>
        <taxon>Alcaligenaceae</taxon>
        <taxon>Taylorella</taxon>
    </lineage>
</organism>
<dbReference type="SUPFAM" id="SSF50969">
    <property type="entry name" value="YVTN repeat-like/Quinoprotein amine dehydrogenase"/>
    <property type="match status" value="1"/>
</dbReference>
<gene>
    <name evidence="1" type="ordered locus">TEQUI_0548</name>
</gene>
<dbReference type="KEGG" id="teq:TEQUI_0548"/>
<sequence>MKKSRRKFIKGMSATALGLGFHNTLGSQNFPQQSLIVDPNYQKKNSLHEPTKYLFITDVMSSYLSVYDIESTQRVAHINLNFRPDTIEMARDDSILALGNREINGLVLLDLKTREFRTVSMPSPVHQIFFIPQTKLIAVGLRDQVGYVDYSNDEVHIFSRKFDSKIRDNSQFTYYKLLFSSFSQTYWVLDREKPLIYMKNGLDASDWKILDLSKRLSKPAGLDKGIASPEDFMLAFNTLEGDEGLIYFPHEDRLLSTGPMYTVGATWRPLVMPYIDQYSQRVIFADMSGHVAYFDLREKDQKPHKFDLPFSPRIIRSGWLESTWIVGGDKALHFQSYDDPMDNVTYEFPYQVVDMWVTGDSKTLLLTVDEGPPEIWRFDIRTRQMLDPITVRGVVMANQIRMGSNNSICY</sequence>
<evidence type="ECO:0000313" key="2">
    <source>
        <dbReference type="Proteomes" id="UP000007472"/>
    </source>
</evidence>
<proteinExistence type="predicted"/>
<dbReference type="EMBL" id="CP002456">
    <property type="protein sequence ID" value="ADU91490.1"/>
    <property type="molecule type" value="Genomic_DNA"/>
</dbReference>
<dbReference type="Proteomes" id="UP000007472">
    <property type="component" value="Chromosome"/>
</dbReference>